<dbReference type="CDD" id="cd07505">
    <property type="entry name" value="HAD_BPGM-like"/>
    <property type="match status" value="1"/>
</dbReference>
<dbReference type="InterPro" id="IPR006439">
    <property type="entry name" value="HAD-SF_hydro_IA"/>
</dbReference>
<evidence type="ECO:0008006" key="6">
    <source>
        <dbReference type="Google" id="ProtNLM"/>
    </source>
</evidence>
<dbReference type="InterPro" id="IPR036412">
    <property type="entry name" value="HAD-like_sf"/>
</dbReference>
<sequence length="248" mass="26700">MASSPTAAPATAAKPLPAEPYGFLFDMDGTLTDTDPIHHAVFSDMLLKDNKNGGVPIDDAFFRAHIAGRTNEDIFAALWPELSLDARKETWEEKEAEFRRRAASQLTRLPGLTDLLTWVNMRGVRKVAVTNAPRANAELMLRALRLENYFEAVICGVECSRAKPHPEPYLEGLKAIGAVTPELVDRCVAFEDSPTGAMAAVRAGIATVGILTAQPAAALYDVGASLCVKDFAAGELLEAISGEDSLFL</sequence>
<dbReference type="SUPFAM" id="SSF56784">
    <property type="entry name" value="HAD-like"/>
    <property type="match status" value="1"/>
</dbReference>
<dbReference type="GO" id="GO:0003824">
    <property type="term" value="F:catalytic activity"/>
    <property type="evidence" value="ECO:0007669"/>
    <property type="project" value="UniProtKB-ARBA"/>
</dbReference>
<organism evidence="5">
    <name type="scientific">Micromonas pusilla</name>
    <name type="common">Picoplanktonic green alga</name>
    <name type="synonym">Chromulina pusilla</name>
    <dbReference type="NCBI Taxonomy" id="38833"/>
    <lineage>
        <taxon>Eukaryota</taxon>
        <taxon>Viridiplantae</taxon>
        <taxon>Chlorophyta</taxon>
        <taxon>Mamiellophyceae</taxon>
        <taxon>Mamiellales</taxon>
        <taxon>Mamiellaceae</taxon>
        <taxon>Micromonas</taxon>
    </lineage>
</organism>
<dbReference type="SFLD" id="SFLDG01129">
    <property type="entry name" value="C1.5:_HAD__Beta-PGM__Phosphata"/>
    <property type="match status" value="1"/>
</dbReference>
<dbReference type="PANTHER" id="PTHR46193">
    <property type="entry name" value="6-PHOSPHOGLUCONATE PHOSPHATASE"/>
    <property type="match status" value="1"/>
</dbReference>
<evidence type="ECO:0000256" key="1">
    <source>
        <dbReference type="ARBA" id="ARBA00001946"/>
    </source>
</evidence>
<evidence type="ECO:0000256" key="2">
    <source>
        <dbReference type="ARBA" id="ARBA00022723"/>
    </source>
</evidence>
<proteinExistence type="predicted"/>
<gene>
    <name evidence="5" type="ORF">MPUS1402_LOCUS5760</name>
</gene>
<comment type="cofactor">
    <cofactor evidence="1">
        <name>Mg(2+)</name>
        <dbReference type="ChEBI" id="CHEBI:18420"/>
    </cofactor>
</comment>
<dbReference type="PANTHER" id="PTHR46193:SF18">
    <property type="entry name" value="HEXITOL PHOSPHATASE B"/>
    <property type="match status" value="1"/>
</dbReference>
<dbReference type="Gene3D" id="1.10.150.240">
    <property type="entry name" value="Putative phosphatase, domain 2"/>
    <property type="match status" value="1"/>
</dbReference>
<accession>A0A7R9TJQ2</accession>
<dbReference type="SFLD" id="SFLDS00003">
    <property type="entry name" value="Haloacid_Dehalogenase"/>
    <property type="match status" value="1"/>
</dbReference>
<evidence type="ECO:0000256" key="4">
    <source>
        <dbReference type="ARBA" id="ARBA00023277"/>
    </source>
</evidence>
<keyword evidence="3" id="KW-0460">Magnesium</keyword>
<dbReference type="EMBL" id="HBDY01007809">
    <property type="protein sequence ID" value="CAD8237594.1"/>
    <property type="molecule type" value="Transcribed_RNA"/>
</dbReference>
<evidence type="ECO:0000256" key="3">
    <source>
        <dbReference type="ARBA" id="ARBA00022842"/>
    </source>
</evidence>
<dbReference type="InterPro" id="IPR023214">
    <property type="entry name" value="HAD_sf"/>
</dbReference>
<dbReference type="Gene3D" id="3.40.50.1000">
    <property type="entry name" value="HAD superfamily/HAD-like"/>
    <property type="match status" value="1"/>
</dbReference>
<dbReference type="Pfam" id="PF00702">
    <property type="entry name" value="Hydrolase"/>
    <property type="match status" value="1"/>
</dbReference>
<dbReference type="AlphaFoldDB" id="A0A7R9TJQ2"/>
<protein>
    <recommendedName>
        <fullName evidence="6">Haloacid dehalogenase-like hydrolase domain-containing protein Sgpp</fullName>
    </recommendedName>
</protein>
<keyword evidence="4" id="KW-0119">Carbohydrate metabolism</keyword>
<keyword evidence="2" id="KW-0479">Metal-binding</keyword>
<evidence type="ECO:0000313" key="5">
    <source>
        <dbReference type="EMBL" id="CAD8237594.1"/>
    </source>
</evidence>
<dbReference type="InterPro" id="IPR023198">
    <property type="entry name" value="PGP-like_dom2"/>
</dbReference>
<name>A0A7R9TJQ2_MICPS</name>
<reference evidence="5" key="1">
    <citation type="submission" date="2021-01" db="EMBL/GenBank/DDBJ databases">
        <authorList>
            <person name="Corre E."/>
            <person name="Pelletier E."/>
            <person name="Niang G."/>
            <person name="Scheremetjew M."/>
            <person name="Finn R."/>
            <person name="Kale V."/>
            <person name="Holt S."/>
            <person name="Cochrane G."/>
            <person name="Meng A."/>
            <person name="Brown T."/>
            <person name="Cohen L."/>
        </authorList>
    </citation>
    <scope>NUCLEOTIDE SEQUENCE</scope>
    <source>
        <strain evidence="5">RCC1614</strain>
    </source>
</reference>
<dbReference type="NCBIfam" id="TIGR01509">
    <property type="entry name" value="HAD-SF-IA-v3"/>
    <property type="match status" value="1"/>
</dbReference>
<dbReference type="GO" id="GO:0046872">
    <property type="term" value="F:metal ion binding"/>
    <property type="evidence" value="ECO:0007669"/>
    <property type="project" value="UniProtKB-KW"/>
</dbReference>
<dbReference type="InterPro" id="IPR051600">
    <property type="entry name" value="Beta-PGM-like"/>
</dbReference>